<proteinExistence type="predicted"/>
<protein>
    <submittedName>
        <fullName evidence="2">Uncharacterized protein</fullName>
    </submittedName>
</protein>
<sequence>MNVKELKEQLENLSDDMELYLQEDQEGNGYHECRGLDPNCYVTQPGYNAEIMGEEALKDWYQEEAETIMDQPKVGVLFP</sequence>
<evidence type="ECO:0000313" key="1">
    <source>
        <dbReference type="EMBL" id="QJA74128.1"/>
    </source>
</evidence>
<accession>A0A6M3LHP1</accession>
<dbReference type="AlphaFoldDB" id="A0A6M3LHP1"/>
<dbReference type="EMBL" id="MT143069">
    <property type="protein sequence ID" value="QJA92465.1"/>
    <property type="molecule type" value="Genomic_DNA"/>
</dbReference>
<evidence type="ECO:0000313" key="2">
    <source>
        <dbReference type="EMBL" id="QJA92465.1"/>
    </source>
</evidence>
<gene>
    <name evidence="1" type="ORF">MM415A02091_0007</name>
    <name evidence="2" type="ORF">MM415B04658_0007</name>
</gene>
<name>A0A6M3LHP1_9ZZZZ</name>
<reference evidence="2" key="1">
    <citation type="submission" date="2020-03" db="EMBL/GenBank/DDBJ databases">
        <title>The deep terrestrial virosphere.</title>
        <authorList>
            <person name="Holmfeldt K."/>
            <person name="Nilsson E."/>
            <person name="Simone D."/>
            <person name="Lopez-Fernandez M."/>
            <person name="Wu X."/>
            <person name="de Brujin I."/>
            <person name="Lundin D."/>
            <person name="Andersson A."/>
            <person name="Bertilsson S."/>
            <person name="Dopson M."/>
        </authorList>
    </citation>
    <scope>NUCLEOTIDE SEQUENCE</scope>
    <source>
        <strain evidence="1">MM415A02091</strain>
        <strain evidence="2">MM415B04658</strain>
    </source>
</reference>
<organism evidence="2">
    <name type="scientific">viral metagenome</name>
    <dbReference type="NCBI Taxonomy" id="1070528"/>
    <lineage>
        <taxon>unclassified sequences</taxon>
        <taxon>metagenomes</taxon>
        <taxon>organismal metagenomes</taxon>
    </lineage>
</organism>
<dbReference type="EMBL" id="MT142076">
    <property type="protein sequence ID" value="QJA74128.1"/>
    <property type="molecule type" value="Genomic_DNA"/>
</dbReference>